<evidence type="ECO:0000256" key="11">
    <source>
        <dbReference type="ARBA" id="ARBA00031908"/>
    </source>
</evidence>
<gene>
    <name evidence="15" type="primary">purM</name>
    <name evidence="18" type="ORF">CEE36_02800</name>
</gene>
<evidence type="ECO:0000313" key="18">
    <source>
        <dbReference type="EMBL" id="TKJ43628.1"/>
    </source>
</evidence>
<feature type="domain" description="PurM-like C-terminal" evidence="17">
    <location>
        <begin position="169"/>
        <end position="327"/>
    </location>
</feature>
<dbReference type="GO" id="GO:0046084">
    <property type="term" value="P:adenine biosynthetic process"/>
    <property type="evidence" value="ECO:0007669"/>
    <property type="project" value="TreeGrafter"/>
</dbReference>
<comment type="subcellular location">
    <subcellularLocation>
        <location evidence="1 15">Cytoplasm</location>
    </subcellularLocation>
</comment>
<evidence type="ECO:0000256" key="13">
    <source>
        <dbReference type="ARBA" id="ARBA00033093"/>
    </source>
</evidence>
<comment type="pathway">
    <text evidence="2 15">Purine metabolism; IMP biosynthesis via de novo pathway; 5-amino-1-(5-phospho-D-ribosyl)imidazole from N(2)-formyl-N(1)-(5-phospho-D-ribosyl)glycinamide: step 2/2.</text>
</comment>
<evidence type="ECO:0000256" key="5">
    <source>
        <dbReference type="ARBA" id="ARBA00020367"/>
    </source>
</evidence>
<dbReference type="UniPathway" id="UPA00074">
    <property type="reaction ID" value="UER00129"/>
</dbReference>
<evidence type="ECO:0000259" key="17">
    <source>
        <dbReference type="Pfam" id="PF02769"/>
    </source>
</evidence>
<dbReference type="HAMAP" id="MF_00741">
    <property type="entry name" value="AIRS"/>
    <property type="match status" value="1"/>
</dbReference>
<evidence type="ECO:0000256" key="7">
    <source>
        <dbReference type="ARBA" id="ARBA00022598"/>
    </source>
</evidence>
<dbReference type="Pfam" id="PF02769">
    <property type="entry name" value="AIRS_C"/>
    <property type="match status" value="1"/>
</dbReference>
<evidence type="ECO:0000256" key="2">
    <source>
        <dbReference type="ARBA" id="ARBA00004686"/>
    </source>
</evidence>
<evidence type="ECO:0000259" key="16">
    <source>
        <dbReference type="Pfam" id="PF00586"/>
    </source>
</evidence>
<keyword evidence="8 15" id="KW-0547">Nucleotide-binding</keyword>
<evidence type="ECO:0000256" key="12">
    <source>
        <dbReference type="ARBA" id="ARBA00032931"/>
    </source>
</evidence>
<comment type="similarity">
    <text evidence="3 15">Belongs to the AIR synthase family.</text>
</comment>
<reference evidence="18 19" key="1">
    <citation type="submission" date="2017-06" db="EMBL/GenBank/DDBJ databases">
        <title>Novel microbial phyla capable of carbon fixation and sulfur reduction in deep-sea sediments.</title>
        <authorList>
            <person name="Huang J."/>
            <person name="Baker B."/>
            <person name="Wang Y."/>
        </authorList>
    </citation>
    <scope>NUCLEOTIDE SEQUENCE [LARGE SCALE GENOMIC DNA]</scope>
    <source>
        <strain evidence="18">B3_TA06</strain>
    </source>
</reference>
<dbReference type="GO" id="GO:0005829">
    <property type="term" value="C:cytosol"/>
    <property type="evidence" value="ECO:0007669"/>
    <property type="project" value="TreeGrafter"/>
</dbReference>
<accession>A0A532V8Y7</accession>
<evidence type="ECO:0000256" key="14">
    <source>
        <dbReference type="ARBA" id="ARBA00049057"/>
    </source>
</evidence>
<feature type="domain" description="PurM-like N-terminal" evidence="16">
    <location>
        <begin position="52"/>
        <end position="157"/>
    </location>
</feature>
<dbReference type="SUPFAM" id="SSF55326">
    <property type="entry name" value="PurM N-terminal domain-like"/>
    <property type="match status" value="1"/>
</dbReference>
<dbReference type="GO" id="GO:0005524">
    <property type="term" value="F:ATP binding"/>
    <property type="evidence" value="ECO:0007669"/>
    <property type="project" value="UniProtKB-KW"/>
</dbReference>
<dbReference type="EC" id="6.3.3.1" evidence="4 15"/>
<dbReference type="NCBIfam" id="TIGR00878">
    <property type="entry name" value="purM"/>
    <property type="match status" value="1"/>
</dbReference>
<dbReference type="Gene3D" id="3.30.1330.10">
    <property type="entry name" value="PurM-like, N-terminal domain"/>
    <property type="match status" value="1"/>
</dbReference>
<keyword evidence="7 15" id="KW-0436">Ligase</keyword>
<sequence length="332" mass="35902">MDYRKAGVDIATLDRIKKRMSRAVKRTFTENVVTEFGHFGGGFRLKGYRKPVLVASTDNIGTKAKVARLAGIYNTIGADMVNHSSNDIMCTGATPLFILDYLAFTKLDADYIAQIVEGFAKACKKEKVVLIGGETAQLPGVHKPGDFDLSATVVGVIEEGKLIDGSSIKPGDVVIGLRSTGLHTNGYSLARKVLLEGNAPFPLDALVPGTKKTVGQALLAVHKSYRKEVEGVKPLLKGIAHITGGGFRGNISRILPDDLDCVIERKSWKVPAVFKLIQERGNVTDTEAYRVFNMGIGMVLFVRSKDAEGVREKTRGILIGRIVKGKGKVHPA</sequence>
<evidence type="ECO:0000256" key="1">
    <source>
        <dbReference type="ARBA" id="ARBA00004496"/>
    </source>
</evidence>
<evidence type="ECO:0000256" key="10">
    <source>
        <dbReference type="ARBA" id="ARBA00022840"/>
    </source>
</evidence>
<evidence type="ECO:0000256" key="8">
    <source>
        <dbReference type="ARBA" id="ARBA00022741"/>
    </source>
</evidence>
<dbReference type="InterPro" id="IPR010918">
    <property type="entry name" value="PurM-like_C_dom"/>
</dbReference>
<dbReference type="Pfam" id="PF00586">
    <property type="entry name" value="AIRS"/>
    <property type="match status" value="1"/>
</dbReference>
<dbReference type="GO" id="GO:0004637">
    <property type="term" value="F:phosphoribosylamine-glycine ligase activity"/>
    <property type="evidence" value="ECO:0007669"/>
    <property type="project" value="TreeGrafter"/>
</dbReference>
<dbReference type="Gene3D" id="3.90.650.10">
    <property type="entry name" value="PurM-like C-terminal domain"/>
    <property type="match status" value="1"/>
</dbReference>
<dbReference type="FunFam" id="3.90.650.10:FF:000011">
    <property type="entry name" value="Phosphoribosylformylglycinamidine cyclo-ligase"/>
    <property type="match status" value="1"/>
</dbReference>
<dbReference type="InterPro" id="IPR036921">
    <property type="entry name" value="PurM-like_N_sf"/>
</dbReference>
<evidence type="ECO:0000256" key="6">
    <source>
        <dbReference type="ARBA" id="ARBA00022490"/>
    </source>
</evidence>
<dbReference type="Proteomes" id="UP000317778">
    <property type="component" value="Unassembled WGS sequence"/>
</dbReference>
<dbReference type="CDD" id="cd02196">
    <property type="entry name" value="PurM"/>
    <property type="match status" value="1"/>
</dbReference>
<proteinExistence type="inferred from homology"/>
<organism evidence="18 19">
    <name type="scientific">candidate division TA06 bacterium B3_TA06</name>
    <dbReference type="NCBI Taxonomy" id="2012487"/>
    <lineage>
        <taxon>Bacteria</taxon>
        <taxon>Bacteria division TA06</taxon>
    </lineage>
</organism>
<comment type="caution">
    <text evidence="18">The sequence shown here is derived from an EMBL/GenBank/DDBJ whole genome shotgun (WGS) entry which is preliminary data.</text>
</comment>
<dbReference type="PANTHER" id="PTHR10520">
    <property type="entry name" value="TRIFUNCTIONAL PURINE BIOSYNTHETIC PROTEIN ADENOSINE-3-RELATED"/>
    <property type="match status" value="1"/>
</dbReference>
<keyword evidence="6 15" id="KW-0963">Cytoplasm</keyword>
<evidence type="ECO:0000256" key="4">
    <source>
        <dbReference type="ARBA" id="ARBA00013047"/>
    </source>
</evidence>
<evidence type="ECO:0000256" key="3">
    <source>
        <dbReference type="ARBA" id="ARBA00010280"/>
    </source>
</evidence>
<dbReference type="GO" id="GO:0004641">
    <property type="term" value="F:phosphoribosylformylglycinamidine cyclo-ligase activity"/>
    <property type="evidence" value="ECO:0007669"/>
    <property type="project" value="UniProtKB-UniRule"/>
</dbReference>
<comment type="catalytic activity">
    <reaction evidence="14 15">
        <text>2-formamido-N(1)-(5-O-phospho-beta-D-ribosyl)acetamidine + ATP = 5-amino-1-(5-phospho-beta-D-ribosyl)imidazole + ADP + phosphate + H(+)</text>
        <dbReference type="Rhea" id="RHEA:23032"/>
        <dbReference type="ChEBI" id="CHEBI:15378"/>
        <dbReference type="ChEBI" id="CHEBI:30616"/>
        <dbReference type="ChEBI" id="CHEBI:43474"/>
        <dbReference type="ChEBI" id="CHEBI:137981"/>
        <dbReference type="ChEBI" id="CHEBI:147287"/>
        <dbReference type="ChEBI" id="CHEBI:456216"/>
        <dbReference type="EC" id="6.3.3.1"/>
    </reaction>
</comment>
<dbReference type="InterPro" id="IPR016188">
    <property type="entry name" value="PurM-like_N"/>
</dbReference>
<evidence type="ECO:0000313" key="19">
    <source>
        <dbReference type="Proteomes" id="UP000317778"/>
    </source>
</evidence>
<keyword evidence="10 15" id="KW-0067">ATP-binding</keyword>
<dbReference type="InterPro" id="IPR036676">
    <property type="entry name" value="PurM-like_C_sf"/>
</dbReference>
<keyword evidence="9 15" id="KW-0658">Purine biosynthesis</keyword>
<protein>
    <recommendedName>
        <fullName evidence="5 15">Phosphoribosylformylglycinamidine cyclo-ligase</fullName>
        <ecNumber evidence="4 15">6.3.3.1</ecNumber>
    </recommendedName>
    <alternativeName>
        <fullName evidence="12 15">AIR synthase</fullName>
    </alternativeName>
    <alternativeName>
        <fullName evidence="13 15">AIRS</fullName>
    </alternativeName>
    <alternativeName>
        <fullName evidence="11 15">Phosphoribosyl-aminoimidazole synthetase</fullName>
    </alternativeName>
</protein>
<dbReference type="InterPro" id="IPR004733">
    <property type="entry name" value="PurM_cligase"/>
</dbReference>
<dbReference type="SUPFAM" id="SSF56042">
    <property type="entry name" value="PurM C-terminal domain-like"/>
    <property type="match status" value="1"/>
</dbReference>
<dbReference type="AlphaFoldDB" id="A0A532V8Y7"/>
<dbReference type="GO" id="GO:0006189">
    <property type="term" value="P:'de novo' IMP biosynthetic process"/>
    <property type="evidence" value="ECO:0007669"/>
    <property type="project" value="UniProtKB-UniRule"/>
</dbReference>
<dbReference type="PANTHER" id="PTHR10520:SF12">
    <property type="entry name" value="TRIFUNCTIONAL PURINE BIOSYNTHETIC PROTEIN ADENOSINE-3"/>
    <property type="match status" value="1"/>
</dbReference>
<evidence type="ECO:0000256" key="15">
    <source>
        <dbReference type="HAMAP-Rule" id="MF_00741"/>
    </source>
</evidence>
<name>A0A532V8Y7_UNCT6</name>
<evidence type="ECO:0000256" key="9">
    <source>
        <dbReference type="ARBA" id="ARBA00022755"/>
    </source>
</evidence>
<dbReference type="EMBL" id="NJBO01000003">
    <property type="protein sequence ID" value="TKJ43628.1"/>
    <property type="molecule type" value="Genomic_DNA"/>
</dbReference>